<keyword evidence="5 8" id="KW-0472">Membrane</keyword>
<dbReference type="InterPro" id="IPR036259">
    <property type="entry name" value="MFS_trans_sf"/>
</dbReference>
<sequence>MDEKDDQISHSASISSREEKNIQATDVQPIISFTKDLIGDSNVITTVMSPHGEEVPVTGDVDDAMKLALEAEELQLTPEEDRKLVRKIDLCMFPLMCLLYAVQFMDKITNGNAAVMGLVTSLHMHGEQYSWVGSAFYFGYLGGLFVLPPLMQKAKYFMKTVSAIIILWGMVLALHSAPTVNYASFIFLRCLLGFLESAITPAFTIITSQYWKKEEQFLRICIWFSFNGFGGIWGSSMAYGLYIRQSTYSIEAWKIVFIATGCITIFVGFLMAIHLPDSPEKAWFLTHREKLLLVQRIRGNQQGFGNHHIKKKQIIEALIDPRTWLYFLYSFAADIPNGGMTNFMSILFKEDFQFDTKQTLLVDMGPAAVEWVSLPFFGLLSYYCYTRKFKILESRILWSTFTTAVVFIGTCMLAFADDNKQARLAGICLMYIAPIAFICTLACVSANTLGYTKKWTVSSINLLGYCAGNIVGPQTFKEAPYTGAKIAMVVCYGACIFILLALYVLNVKENRRRDKAAMENKQPLIENIEFADLTDFENPYFRYTL</sequence>
<dbReference type="GO" id="GO:0022857">
    <property type="term" value="F:transmembrane transporter activity"/>
    <property type="evidence" value="ECO:0007669"/>
    <property type="project" value="InterPro"/>
</dbReference>
<organism evidence="9 10">
    <name type="scientific">Zygosaccharomyces bailii (strain CLIB 213 / ATCC 58445 / CBS 680 / BCRC 21525 / NBRC 1098 / NCYC 1416 / NRRL Y-2227)</name>
    <dbReference type="NCBI Taxonomy" id="1333698"/>
    <lineage>
        <taxon>Eukaryota</taxon>
        <taxon>Fungi</taxon>
        <taxon>Dikarya</taxon>
        <taxon>Ascomycota</taxon>
        <taxon>Saccharomycotina</taxon>
        <taxon>Saccharomycetes</taxon>
        <taxon>Saccharomycetales</taxon>
        <taxon>Saccharomycetaceae</taxon>
        <taxon>Zygosaccharomyces</taxon>
    </lineage>
</organism>
<keyword evidence="4 8" id="KW-1133">Transmembrane helix</keyword>
<protein>
    <submittedName>
        <fullName evidence="9">ZYBA0S24-00188g1_1</fullName>
    </submittedName>
</protein>
<feature type="transmembrane region" description="Helical" evidence="8">
    <location>
        <begin position="397"/>
        <end position="416"/>
    </location>
</feature>
<gene>
    <name evidence="9" type="ORF">BN860_00188g</name>
</gene>
<feature type="transmembrane region" description="Helical" evidence="8">
    <location>
        <begin position="156"/>
        <end position="174"/>
    </location>
</feature>
<evidence type="ECO:0000256" key="2">
    <source>
        <dbReference type="ARBA" id="ARBA00022448"/>
    </source>
</evidence>
<evidence type="ECO:0000256" key="8">
    <source>
        <dbReference type="SAM" id="Phobius"/>
    </source>
</evidence>
<dbReference type="Pfam" id="PF07690">
    <property type="entry name" value="MFS_1"/>
    <property type="match status" value="1"/>
</dbReference>
<feature type="transmembrane region" description="Helical" evidence="8">
    <location>
        <begin position="368"/>
        <end position="385"/>
    </location>
</feature>
<feature type="transmembrane region" description="Helical" evidence="8">
    <location>
        <begin position="186"/>
        <end position="208"/>
    </location>
</feature>
<dbReference type="GO" id="GO:0016020">
    <property type="term" value="C:membrane"/>
    <property type="evidence" value="ECO:0007669"/>
    <property type="project" value="UniProtKB-SubCell"/>
</dbReference>
<reference evidence="10" key="1">
    <citation type="journal article" date="2013" name="Genome Announc.">
        <title>Genome sequence of the food spoilage yeast Zygosaccharomyces bailii CLIB 213(T).</title>
        <authorList>
            <person name="Galeote V."/>
            <person name="Bigey F."/>
            <person name="Devillers H."/>
            <person name="Neuveglise C."/>
            <person name="Dequin S."/>
        </authorList>
    </citation>
    <scope>NUCLEOTIDE SEQUENCE [LARGE SCALE GENOMIC DNA]</scope>
    <source>
        <strain evidence="10">CLIB 213 / ATCC 58445 / CBS 680 / CCRC 21525 / NBRC 1098 / NCYC 1416 / NRRL Y-2227</strain>
    </source>
</reference>
<feature type="transmembrane region" description="Helical" evidence="8">
    <location>
        <begin position="255"/>
        <end position="275"/>
    </location>
</feature>
<keyword evidence="3 8" id="KW-0812">Transmembrane</keyword>
<evidence type="ECO:0000313" key="9">
    <source>
        <dbReference type="EMBL" id="CDF92090.1"/>
    </source>
</evidence>
<dbReference type="OrthoDB" id="6730379at2759"/>
<feature type="transmembrane region" description="Helical" evidence="8">
    <location>
        <begin position="220"/>
        <end position="243"/>
    </location>
</feature>
<dbReference type="Gene3D" id="1.20.1250.20">
    <property type="entry name" value="MFS general substrate transporter like domains"/>
    <property type="match status" value="2"/>
</dbReference>
<dbReference type="Proteomes" id="UP000019375">
    <property type="component" value="Unassembled WGS sequence"/>
</dbReference>
<feature type="transmembrane region" description="Helical" evidence="8">
    <location>
        <begin position="484"/>
        <end position="505"/>
    </location>
</feature>
<dbReference type="PANTHER" id="PTHR43791">
    <property type="entry name" value="PERMEASE-RELATED"/>
    <property type="match status" value="1"/>
</dbReference>
<evidence type="ECO:0000256" key="1">
    <source>
        <dbReference type="ARBA" id="ARBA00004141"/>
    </source>
</evidence>
<name>A0A8J2XAY6_ZYGB2</name>
<dbReference type="SUPFAM" id="SSF103473">
    <property type="entry name" value="MFS general substrate transporter"/>
    <property type="match status" value="1"/>
</dbReference>
<feature type="transmembrane region" description="Helical" evidence="8">
    <location>
        <begin position="422"/>
        <end position="443"/>
    </location>
</feature>
<dbReference type="PANTHER" id="PTHR43791:SF1">
    <property type="entry name" value="ALLANTOATE PERMEASE"/>
    <property type="match status" value="1"/>
</dbReference>
<evidence type="ECO:0000313" key="10">
    <source>
        <dbReference type="Proteomes" id="UP000019375"/>
    </source>
</evidence>
<dbReference type="CDD" id="cd17327">
    <property type="entry name" value="MFS_FEN2_like"/>
    <property type="match status" value="1"/>
</dbReference>
<evidence type="ECO:0000256" key="5">
    <source>
        <dbReference type="ARBA" id="ARBA00023136"/>
    </source>
</evidence>
<evidence type="ECO:0000256" key="3">
    <source>
        <dbReference type="ARBA" id="ARBA00022692"/>
    </source>
</evidence>
<accession>A0A8J2XAY6</accession>
<evidence type="ECO:0000256" key="4">
    <source>
        <dbReference type="ARBA" id="ARBA00022989"/>
    </source>
</evidence>
<dbReference type="InterPro" id="IPR011701">
    <property type="entry name" value="MFS"/>
</dbReference>
<dbReference type="FunFam" id="1.20.1250.20:FF:000064">
    <property type="entry name" value="MFS allantoate transporter"/>
    <property type="match status" value="1"/>
</dbReference>
<feature type="transmembrane region" description="Helical" evidence="8">
    <location>
        <begin position="129"/>
        <end position="147"/>
    </location>
</feature>
<proteinExistence type="inferred from homology"/>
<keyword evidence="10" id="KW-1185">Reference proteome</keyword>
<keyword evidence="2" id="KW-0813">Transport</keyword>
<dbReference type="AlphaFoldDB" id="A0A8J2XAY6"/>
<evidence type="ECO:0000256" key="7">
    <source>
        <dbReference type="SAM" id="MobiDB-lite"/>
    </source>
</evidence>
<comment type="subcellular location">
    <subcellularLocation>
        <location evidence="1">Membrane</location>
        <topology evidence="1">Multi-pass membrane protein</topology>
    </subcellularLocation>
</comment>
<feature type="region of interest" description="Disordered" evidence="7">
    <location>
        <begin position="1"/>
        <end position="20"/>
    </location>
</feature>
<comment type="similarity">
    <text evidence="6">Belongs to the major facilitator superfamily. Allantoate permease family.</text>
</comment>
<feature type="transmembrane region" description="Helical" evidence="8">
    <location>
        <begin position="455"/>
        <end position="472"/>
    </location>
</feature>
<evidence type="ECO:0000256" key="6">
    <source>
        <dbReference type="ARBA" id="ARBA00037968"/>
    </source>
</evidence>
<dbReference type="EMBL" id="HG316477">
    <property type="protein sequence ID" value="CDF92090.1"/>
    <property type="molecule type" value="Genomic_DNA"/>
</dbReference>